<dbReference type="EMBL" id="GISG01215329">
    <property type="protein sequence ID" value="MBA4662248.1"/>
    <property type="molecule type" value="Transcribed_RNA"/>
</dbReference>
<proteinExistence type="predicted"/>
<name>A0A7C9EHE2_OPUST</name>
<dbReference type="AlphaFoldDB" id="A0A7C9EHE2"/>
<reference evidence="1" key="2">
    <citation type="submission" date="2020-07" db="EMBL/GenBank/DDBJ databases">
        <authorList>
            <person name="Vera ALvarez R."/>
            <person name="Arias-Moreno D.M."/>
            <person name="Jimenez-Jacinto V."/>
            <person name="Jimenez-Bremont J.F."/>
            <person name="Swaminathan K."/>
            <person name="Moose S.P."/>
            <person name="Guerrero-Gonzalez M.L."/>
            <person name="Marino-Ramirez L."/>
            <person name="Landsman D."/>
            <person name="Rodriguez-Kessler M."/>
            <person name="Delgado-Sanchez P."/>
        </authorList>
    </citation>
    <scope>NUCLEOTIDE SEQUENCE</scope>
    <source>
        <tissue evidence="1">Cladode</tissue>
    </source>
</reference>
<evidence type="ECO:0000313" key="1">
    <source>
        <dbReference type="EMBL" id="MBA4662248.1"/>
    </source>
</evidence>
<protein>
    <submittedName>
        <fullName evidence="1">Uncharacterized protein</fullName>
    </submittedName>
</protein>
<organism evidence="1">
    <name type="scientific">Opuntia streptacantha</name>
    <name type="common">Prickly pear cactus</name>
    <name type="synonym">Opuntia cardona</name>
    <dbReference type="NCBI Taxonomy" id="393608"/>
    <lineage>
        <taxon>Eukaryota</taxon>
        <taxon>Viridiplantae</taxon>
        <taxon>Streptophyta</taxon>
        <taxon>Embryophyta</taxon>
        <taxon>Tracheophyta</taxon>
        <taxon>Spermatophyta</taxon>
        <taxon>Magnoliopsida</taxon>
        <taxon>eudicotyledons</taxon>
        <taxon>Gunneridae</taxon>
        <taxon>Pentapetalae</taxon>
        <taxon>Caryophyllales</taxon>
        <taxon>Cactineae</taxon>
        <taxon>Cactaceae</taxon>
        <taxon>Opuntioideae</taxon>
        <taxon>Opuntia</taxon>
    </lineage>
</organism>
<reference evidence="1" key="1">
    <citation type="journal article" date="2013" name="J. Plant Res.">
        <title>Effect of fungi and light on seed germination of three Opuntia species from semiarid lands of central Mexico.</title>
        <authorList>
            <person name="Delgado-Sanchez P."/>
            <person name="Jimenez-Bremont J.F."/>
            <person name="Guerrero-Gonzalez Mde L."/>
            <person name="Flores J."/>
        </authorList>
    </citation>
    <scope>NUCLEOTIDE SEQUENCE</scope>
    <source>
        <tissue evidence="1">Cladode</tissue>
    </source>
</reference>
<accession>A0A7C9EHE2</accession>
<sequence>MRIVQIIHHRLIASNSSEALKLLAKVRQPDSMMQDPVGSIIIRIRASDYTNDWEILTVRAGDGVDYTQATDGEGDDTGADAASTGVAVGCVAGVKLVAAADVVELGLGDQVVQECEVEVAGDTEDVAHADLDKPVSYVASERGFRRQRHGRRLDCRNASVVGRANVVARRLTRVHWTNLRVHL</sequence>